<evidence type="ECO:0000313" key="2">
    <source>
        <dbReference type="EMBL" id="KAE9036302.1"/>
    </source>
</evidence>
<reference evidence="4 6" key="1">
    <citation type="submission" date="2018-09" db="EMBL/GenBank/DDBJ databases">
        <title>Genomic investigation of the strawberry pathogen Phytophthora fragariae indicates pathogenicity is determined by transcriptional variation in three key races.</title>
        <authorList>
            <person name="Adams T.M."/>
            <person name="Armitage A.D."/>
            <person name="Sobczyk M.K."/>
            <person name="Bates H.J."/>
            <person name="Dunwell J.M."/>
            <person name="Nellist C.F."/>
            <person name="Harrison R.J."/>
        </authorList>
    </citation>
    <scope>NUCLEOTIDE SEQUENCE [LARGE SCALE GENOMIC DNA]</scope>
    <source>
        <strain evidence="1 4">SCRP249</strain>
        <strain evidence="2 6">SCRP324</strain>
        <strain evidence="3 5">SCRP333</strain>
    </source>
</reference>
<evidence type="ECO:0000313" key="5">
    <source>
        <dbReference type="Proteomes" id="UP000434957"/>
    </source>
</evidence>
<dbReference type="Proteomes" id="UP000435112">
    <property type="component" value="Unassembled WGS sequence"/>
</dbReference>
<dbReference type="Proteomes" id="UP000429607">
    <property type="component" value="Unassembled WGS sequence"/>
</dbReference>
<organism evidence="2 6">
    <name type="scientific">Phytophthora rubi</name>
    <dbReference type="NCBI Taxonomy" id="129364"/>
    <lineage>
        <taxon>Eukaryota</taxon>
        <taxon>Sar</taxon>
        <taxon>Stramenopiles</taxon>
        <taxon>Oomycota</taxon>
        <taxon>Peronosporomycetes</taxon>
        <taxon>Peronosporales</taxon>
        <taxon>Peronosporaceae</taxon>
        <taxon>Phytophthora</taxon>
    </lineage>
</organism>
<evidence type="ECO:0000313" key="1">
    <source>
        <dbReference type="EMBL" id="KAE9034639.1"/>
    </source>
</evidence>
<gene>
    <name evidence="1" type="ORF">PR001_g9649</name>
    <name evidence="2" type="ORF">PR002_g7159</name>
    <name evidence="3" type="ORF">PR003_g7256</name>
</gene>
<evidence type="ECO:0000313" key="3">
    <source>
        <dbReference type="EMBL" id="KAE9346802.1"/>
    </source>
</evidence>
<name>A0A6A3N3X4_9STRA</name>
<sequence length="71" mass="7219">MKLTVALFTCAVVTPTPEKVSGAFADASVASTSWAAVSDSSAEVSLSPLSEGFPLTTAQNSLFTKTCTSSD</sequence>
<dbReference type="Proteomes" id="UP000434957">
    <property type="component" value="Unassembled WGS sequence"/>
</dbReference>
<evidence type="ECO:0000313" key="4">
    <source>
        <dbReference type="Proteomes" id="UP000429607"/>
    </source>
</evidence>
<dbReference type="AlphaFoldDB" id="A0A6A3N3X4"/>
<evidence type="ECO:0000313" key="6">
    <source>
        <dbReference type="Proteomes" id="UP000435112"/>
    </source>
</evidence>
<protein>
    <submittedName>
        <fullName evidence="2">Uncharacterized protein</fullName>
    </submittedName>
</protein>
<dbReference type="EMBL" id="QXFT01000338">
    <property type="protein sequence ID" value="KAE9346802.1"/>
    <property type="molecule type" value="Genomic_DNA"/>
</dbReference>
<proteinExistence type="predicted"/>
<accession>A0A6A3N3X4</accession>
<comment type="caution">
    <text evidence="2">The sequence shown here is derived from an EMBL/GenBank/DDBJ whole genome shotgun (WGS) entry which is preliminary data.</text>
</comment>
<dbReference type="EMBL" id="QXFV01000541">
    <property type="protein sequence ID" value="KAE9034639.1"/>
    <property type="molecule type" value="Genomic_DNA"/>
</dbReference>
<keyword evidence="5" id="KW-1185">Reference proteome</keyword>
<dbReference type="EMBL" id="QXFU01000336">
    <property type="protein sequence ID" value="KAE9036302.1"/>
    <property type="molecule type" value="Genomic_DNA"/>
</dbReference>